<evidence type="ECO:0000256" key="2">
    <source>
        <dbReference type="ARBA" id="ARBA00022729"/>
    </source>
</evidence>
<evidence type="ECO:0000313" key="14">
    <source>
        <dbReference type="Proteomes" id="UP000235145"/>
    </source>
</evidence>
<dbReference type="FunFam" id="1.10.510.10:FF:000084">
    <property type="entry name" value="Wall-associated receptor kinase 2"/>
    <property type="match status" value="1"/>
</dbReference>
<dbReference type="Proteomes" id="UP000235145">
    <property type="component" value="Unassembled WGS sequence"/>
</dbReference>
<dbReference type="InterPro" id="IPR045274">
    <property type="entry name" value="WAK-like"/>
</dbReference>
<evidence type="ECO:0000256" key="5">
    <source>
        <dbReference type="ARBA" id="ARBA00022840"/>
    </source>
</evidence>
<dbReference type="PROSITE" id="PS50011">
    <property type="entry name" value="PROTEIN_KINASE_DOM"/>
    <property type="match status" value="1"/>
</dbReference>
<dbReference type="PANTHER" id="PTHR27005">
    <property type="entry name" value="WALL-ASSOCIATED RECEPTOR KINASE-LIKE 21"/>
    <property type="match status" value="1"/>
</dbReference>
<evidence type="ECO:0000313" key="13">
    <source>
        <dbReference type="EMBL" id="KAJ0220323.1"/>
    </source>
</evidence>
<dbReference type="SUPFAM" id="SSF56112">
    <property type="entry name" value="Protein kinase-like (PK-like)"/>
    <property type="match status" value="1"/>
</dbReference>
<dbReference type="Gene3D" id="3.30.200.20">
    <property type="entry name" value="Phosphorylase Kinase, domain 1"/>
    <property type="match status" value="1"/>
</dbReference>
<keyword evidence="3" id="KW-0547">Nucleotide-binding</keyword>
<evidence type="ECO:0000256" key="11">
    <source>
        <dbReference type="SAM" id="SignalP"/>
    </source>
</evidence>
<evidence type="ECO:0000256" key="4">
    <source>
        <dbReference type="ARBA" id="ARBA00022777"/>
    </source>
</evidence>
<dbReference type="InterPro" id="IPR025287">
    <property type="entry name" value="WAK_GUB"/>
</dbReference>
<dbReference type="InterPro" id="IPR000719">
    <property type="entry name" value="Prot_kinase_dom"/>
</dbReference>
<evidence type="ECO:0000256" key="7">
    <source>
        <dbReference type="ARBA" id="ARBA00023180"/>
    </source>
</evidence>
<evidence type="ECO:0000256" key="8">
    <source>
        <dbReference type="ARBA" id="ARBA00047558"/>
    </source>
</evidence>
<feature type="domain" description="Protein kinase" evidence="12">
    <location>
        <begin position="416"/>
        <end position="694"/>
    </location>
</feature>
<comment type="catalytic activity">
    <reaction evidence="8">
        <text>L-seryl-[protein] + ATP = O-phospho-L-seryl-[protein] + ADP + H(+)</text>
        <dbReference type="Rhea" id="RHEA:17989"/>
        <dbReference type="Rhea" id="RHEA-COMP:9863"/>
        <dbReference type="Rhea" id="RHEA-COMP:11604"/>
        <dbReference type="ChEBI" id="CHEBI:15378"/>
        <dbReference type="ChEBI" id="CHEBI:29999"/>
        <dbReference type="ChEBI" id="CHEBI:30616"/>
        <dbReference type="ChEBI" id="CHEBI:83421"/>
        <dbReference type="ChEBI" id="CHEBI:456216"/>
    </reaction>
</comment>
<keyword evidence="14" id="KW-1185">Reference proteome</keyword>
<dbReference type="GO" id="GO:0005886">
    <property type="term" value="C:plasma membrane"/>
    <property type="evidence" value="ECO:0000318"/>
    <property type="project" value="GO_Central"/>
</dbReference>
<reference evidence="13 14" key="1">
    <citation type="journal article" date="2017" name="Nat. Commun.">
        <title>Genome assembly with in vitro proximity ligation data and whole-genome triplication in lettuce.</title>
        <authorList>
            <person name="Reyes-Chin-Wo S."/>
            <person name="Wang Z."/>
            <person name="Yang X."/>
            <person name="Kozik A."/>
            <person name="Arikit S."/>
            <person name="Song C."/>
            <person name="Xia L."/>
            <person name="Froenicke L."/>
            <person name="Lavelle D.O."/>
            <person name="Truco M.J."/>
            <person name="Xia R."/>
            <person name="Zhu S."/>
            <person name="Xu C."/>
            <person name="Xu H."/>
            <person name="Xu X."/>
            <person name="Cox K."/>
            <person name="Korf I."/>
            <person name="Meyers B.C."/>
            <person name="Michelmore R.W."/>
        </authorList>
    </citation>
    <scope>NUCLEOTIDE SEQUENCE [LARGE SCALE GENOMIC DNA]</scope>
    <source>
        <strain evidence="14">cv. Salinas</strain>
        <tissue evidence="13">Seedlings</tissue>
    </source>
</reference>
<evidence type="ECO:0000256" key="9">
    <source>
        <dbReference type="ARBA" id="ARBA00047951"/>
    </source>
</evidence>
<keyword evidence="5" id="KW-0067">ATP-binding</keyword>
<accession>A0A9R1WAP2</accession>
<sequence length="743" mass="82316">MLVVDHPFNLTKMKLFQAYHLLIFLLLKTTSARDPKYTKPGCQVMCGDVRIPYPFGIGVNCSVSEWYNVDCNRSTPYLPAVNNVQVLKVDLEYQTVKVNVSMIFDCHNRVRTSSQILGIELGESNPFLFSRIHNQFVVEGCGNAVIMDHGITVAGCSTTCSNEGTVGEKDTCLGITCCQTRLPYYLKTYSMDLTRLERQGGDGACGSAFLVDNDSYDEVRLSGDSTFIPISLMWILSERESSQIKCCNSGIKIKVDTGNGTSTTSSKCIFPIYVYEGNPYLSDGCDVPPQATEECAECINTGGLCEYHKVYDDYDRISEYAFSCSPNGHPTLSRPRRLSLGAILGPSISIGVAFLLAISYASYKVINEAIARRRRMRYFKRNGGQLLEQQEKSDPSSVGKTMLFSLRELEKATDCFSEKRILGVGGQGTVYKGMLLDGRTVAVKKSERVVESQQEKLINNQFINEVVILSQVIHPNVVKLLGCCLETKVPLLVSEFVSNGTLYDRIHKEANEFPLSLKMRIQIATEVARALAHLHSGSGTSIPIYHRDVKTSNILLDDNNIAKISDFGTSRNISPDETHLTTMVIGTVGYLDPEYLQTEHFNEKCDVYSFGVVLVELLTGEKPIFQTTSGQKTQLAAHFISAMEEGCVISIFDKMVINEGTTDELLALANLAMRCLCIKGKDRPTMMEVEHELESIRTSHVPSRVEANIDHVMGKGKQVLTMPTTAESSSTPFKSFNEPSTSQ</sequence>
<dbReference type="Pfam" id="PF00069">
    <property type="entry name" value="Pkinase"/>
    <property type="match status" value="1"/>
</dbReference>
<evidence type="ECO:0000259" key="12">
    <source>
        <dbReference type="PROSITE" id="PS50011"/>
    </source>
</evidence>
<evidence type="ECO:0000256" key="3">
    <source>
        <dbReference type="ARBA" id="ARBA00022741"/>
    </source>
</evidence>
<protein>
    <recommendedName>
        <fullName evidence="12">Protein kinase domain-containing protein</fullName>
    </recommendedName>
</protein>
<dbReference type="Pfam" id="PF13947">
    <property type="entry name" value="GUB_WAK_bind"/>
    <property type="match status" value="1"/>
</dbReference>
<dbReference type="GO" id="GO:0007166">
    <property type="term" value="P:cell surface receptor signaling pathway"/>
    <property type="evidence" value="ECO:0000318"/>
    <property type="project" value="GO_Central"/>
</dbReference>
<feature type="region of interest" description="Disordered" evidence="10">
    <location>
        <begin position="722"/>
        <end position="743"/>
    </location>
</feature>
<dbReference type="InterPro" id="IPR011009">
    <property type="entry name" value="Kinase-like_dom_sf"/>
</dbReference>
<dbReference type="GO" id="GO:0004672">
    <property type="term" value="F:protein kinase activity"/>
    <property type="evidence" value="ECO:0007669"/>
    <property type="project" value="InterPro"/>
</dbReference>
<dbReference type="Gene3D" id="1.10.510.10">
    <property type="entry name" value="Transferase(Phosphotransferase) domain 1"/>
    <property type="match status" value="1"/>
</dbReference>
<dbReference type="GO" id="GO:0030247">
    <property type="term" value="F:polysaccharide binding"/>
    <property type="evidence" value="ECO:0007669"/>
    <property type="project" value="InterPro"/>
</dbReference>
<dbReference type="PROSITE" id="PS00108">
    <property type="entry name" value="PROTEIN_KINASE_ST"/>
    <property type="match status" value="1"/>
</dbReference>
<evidence type="ECO:0000256" key="10">
    <source>
        <dbReference type="SAM" id="MobiDB-lite"/>
    </source>
</evidence>
<keyword evidence="6" id="KW-1015">Disulfide bond</keyword>
<keyword evidence="7" id="KW-0325">Glycoprotein</keyword>
<dbReference type="EMBL" id="NBSK02000002">
    <property type="protein sequence ID" value="KAJ0220323.1"/>
    <property type="molecule type" value="Genomic_DNA"/>
</dbReference>
<keyword evidence="4" id="KW-0418">Kinase</keyword>
<dbReference type="GO" id="GO:0005524">
    <property type="term" value="F:ATP binding"/>
    <property type="evidence" value="ECO:0007669"/>
    <property type="project" value="UniProtKB-KW"/>
</dbReference>
<comment type="catalytic activity">
    <reaction evidence="9">
        <text>L-threonyl-[protein] + ATP = O-phospho-L-threonyl-[protein] + ADP + H(+)</text>
        <dbReference type="Rhea" id="RHEA:46608"/>
        <dbReference type="Rhea" id="RHEA-COMP:11060"/>
        <dbReference type="Rhea" id="RHEA-COMP:11605"/>
        <dbReference type="ChEBI" id="CHEBI:15378"/>
        <dbReference type="ChEBI" id="CHEBI:30013"/>
        <dbReference type="ChEBI" id="CHEBI:30616"/>
        <dbReference type="ChEBI" id="CHEBI:61977"/>
        <dbReference type="ChEBI" id="CHEBI:456216"/>
    </reaction>
</comment>
<feature type="chain" id="PRO_5040178654" description="Protein kinase domain-containing protein" evidence="11">
    <location>
        <begin position="33"/>
        <end position="743"/>
    </location>
</feature>
<gene>
    <name evidence="13" type="ORF">LSAT_V11C200072560</name>
</gene>
<comment type="caution">
    <text evidence="13">The sequence shown here is derived from an EMBL/GenBank/DDBJ whole genome shotgun (WGS) entry which is preliminary data.</text>
</comment>
<proteinExistence type="predicted"/>
<dbReference type="InterPro" id="IPR008271">
    <property type="entry name" value="Ser/Thr_kinase_AS"/>
</dbReference>
<keyword evidence="4" id="KW-0808">Transferase</keyword>
<dbReference type="SMART" id="SM00220">
    <property type="entry name" value="S_TKc"/>
    <property type="match status" value="1"/>
</dbReference>
<comment type="subcellular location">
    <subcellularLocation>
        <location evidence="1">Membrane</location>
        <topology evidence="1">Single-pass type I membrane protein</topology>
    </subcellularLocation>
</comment>
<dbReference type="AlphaFoldDB" id="A0A9R1WAP2"/>
<dbReference type="PANTHER" id="PTHR27005:SF515">
    <property type="entry name" value="WALL-ASSOCIATED RECEPTOR KINASE-LIKE 10-RELATED"/>
    <property type="match status" value="1"/>
</dbReference>
<name>A0A9R1WAP2_LACSA</name>
<evidence type="ECO:0000256" key="1">
    <source>
        <dbReference type="ARBA" id="ARBA00004479"/>
    </source>
</evidence>
<evidence type="ECO:0000256" key="6">
    <source>
        <dbReference type="ARBA" id="ARBA00023157"/>
    </source>
</evidence>
<keyword evidence="2 11" id="KW-0732">Signal</keyword>
<organism evidence="13 14">
    <name type="scientific">Lactuca sativa</name>
    <name type="common">Garden lettuce</name>
    <dbReference type="NCBI Taxonomy" id="4236"/>
    <lineage>
        <taxon>Eukaryota</taxon>
        <taxon>Viridiplantae</taxon>
        <taxon>Streptophyta</taxon>
        <taxon>Embryophyta</taxon>
        <taxon>Tracheophyta</taxon>
        <taxon>Spermatophyta</taxon>
        <taxon>Magnoliopsida</taxon>
        <taxon>eudicotyledons</taxon>
        <taxon>Gunneridae</taxon>
        <taxon>Pentapetalae</taxon>
        <taxon>asterids</taxon>
        <taxon>campanulids</taxon>
        <taxon>Asterales</taxon>
        <taxon>Asteraceae</taxon>
        <taxon>Cichorioideae</taxon>
        <taxon>Cichorieae</taxon>
        <taxon>Lactucinae</taxon>
        <taxon>Lactuca</taxon>
    </lineage>
</organism>
<feature type="signal peptide" evidence="11">
    <location>
        <begin position="1"/>
        <end position="32"/>
    </location>
</feature>